<gene>
    <name evidence="12" type="primary">LOC103717494</name>
</gene>
<evidence type="ECO:0000256" key="7">
    <source>
        <dbReference type="ARBA" id="ARBA00023136"/>
    </source>
</evidence>
<evidence type="ECO:0000256" key="2">
    <source>
        <dbReference type="ARBA" id="ARBA00007727"/>
    </source>
</evidence>
<dbReference type="GO" id="GO:0000139">
    <property type="term" value="C:Golgi membrane"/>
    <property type="evidence" value="ECO:0007669"/>
    <property type="project" value="UniProtKB-SubCell"/>
</dbReference>
<sequence length="426" mass="49454">MKPLSLHSMSSSFYLISLSLITFLAFLYAAGFTSILKKSFLNSKLLEYSAQVQEESISNIPKQEKDVGMPFAVGRTEEGCDVFDGRWVYDEVSRPHYGEHECRYISAQARCQAYGRPDKAYQRWRWQPHGCSLPSFNATFMLEKLRGKRMMFVGDSLARGQFTSMACLLRRASSKFAKSHKHFRSHGILRARKHNATIEFYWAPFLVESNCDNATVHKITDRIVNVHPESINKHAPNWKGVDVLIFNTYMWWIRDTNIKTLQRSVKWGLEYVKEMKKEDAYRLVLKRMVRWVEENIDPEKTRVFFTSLSPTHYRSIEWGGKPDGTCYNQTTPITDPTYWGSSASKSMMRVVEQVLGESKIPIIVLNITKLSAFRKDAHASIYKQQMHELMPEQLANPNSYADCTHWCLPGLQDTWNVMLYTKLFYP</sequence>
<dbReference type="RefSeq" id="XP_038980256.1">
    <property type="nucleotide sequence ID" value="XM_039124328.1"/>
</dbReference>
<evidence type="ECO:0000256" key="1">
    <source>
        <dbReference type="ARBA" id="ARBA00004323"/>
    </source>
</evidence>
<keyword evidence="3 8" id="KW-0812">Transmembrane</keyword>
<evidence type="ECO:0000256" key="5">
    <source>
        <dbReference type="ARBA" id="ARBA00022989"/>
    </source>
</evidence>
<dbReference type="KEGG" id="pda:103717494"/>
<keyword evidence="5 8" id="KW-1133">Transmembrane helix</keyword>
<evidence type="ECO:0000259" key="10">
    <source>
        <dbReference type="Pfam" id="PF14416"/>
    </source>
</evidence>
<evidence type="ECO:0000256" key="8">
    <source>
        <dbReference type="SAM" id="Phobius"/>
    </source>
</evidence>
<dbReference type="Pfam" id="PF13839">
    <property type="entry name" value="PC-Esterase"/>
    <property type="match status" value="1"/>
</dbReference>
<dbReference type="AlphaFoldDB" id="A0A8B9A0Z5"/>
<keyword evidence="7 8" id="KW-0472">Membrane</keyword>
<reference evidence="11" key="1">
    <citation type="journal article" date="2019" name="Nat. Commun.">
        <title>Genome-wide association mapping of date palm fruit traits.</title>
        <authorList>
            <person name="Hazzouri K.M."/>
            <person name="Gros-Balthazard M."/>
            <person name="Flowers J.M."/>
            <person name="Copetti D."/>
            <person name="Lemansour A."/>
            <person name="Lebrun M."/>
            <person name="Masmoudi K."/>
            <person name="Ferrand S."/>
            <person name="Dhar M.I."/>
            <person name="Fresquez Z.A."/>
            <person name="Rosas U."/>
            <person name="Zhang J."/>
            <person name="Talag J."/>
            <person name="Lee S."/>
            <person name="Kudrna D."/>
            <person name="Powell R.F."/>
            <person name="Leitch I.J."/>
            <person name="Krueger R.R."/>
            <person name="Wing R.A."/>
            <person name="Amiri K.M.A."/>
            <person name="Purugganan M.D."/>
        </authorList>
    </citation>
    <scope>NUCLEOTIDE SEQUENCE [LARGE SCALE GENOMIC DNA]</scope>
    <source>
        <strain evidence="11">cv. Khalas</strain>
    </source>
</reference>
<dbReference type="InterPro" id="IPR029962">
    <property type="entry name" value="TBL"/>
</dbReference>
<evidence type="ECO:0000313" key="12">
    <source>
        <dbReference type="RefSeq" id="XP_038980256.1"/>
    </source>
</evidence>
<feature type="domain" description="Trichome birefringence-like N-terminal" evidence="10">
    <location>
        <begin position="79"/>
        <end position="132"/>
    </location>
</feature>
<dbReference type="Pfam" id="PF14416">
    <property type="entry name" value="PMR5N"/>
    <property type="match status" value="1"/>
</dbReference>
<name>A0A8B9A0Z5_PHODC</name>
<comment type="subcellular location">
    <subcellularLocation>
        <location evidence="1">Golgi apparatus membrane</location>
        <topology evidence="1">Single-pass type II membrane protein</topology>
    </subcellularLocation>
</comment>
<reference evidence="12" key="2">
    <citation type="submission" date="2025-08" db="UniProtKB">
        <authorList>
            <consortium name="RefSeq"/>
        </authorList>
    </citation>
    <scope>IDENTIFICATION</scope>
    <source>
        <tissue evidence="12">Young leaves</tissue>
    </source>
</reference>
<dbReference type="Proteomes" id="UP000228380">
    <property type="component" value="Chromosome 3"/>
</dbReference>
<evidence type="ECO:0000256" key="3">
    <source>
        <dbReference type="ARBA" id="ARBA00022692"/>
    </source>
</evidence>
<evidence type="ECO:0000259" key="9">
    <source>
        <dbReference type="Pfam" id="PF13839"/>
    </source>
</evidence>
<organism evidence="11 12">
    <name type="scientific">Phoenix dactylifera</name>
    <name type="common">Date palm</name>
    <dbReference type="NCBI Taxonomy" id="42345"/>
    <lineage>
        <taxon>Eukaryota</taxon>
        <taxon>Viridiplantae</taxon>
        <taxon>Streptophyta</taxon>
        <taxon>Embryophyta</taxon>
        <taxon>Tracheophyta</taxon>
        <taxon>Spermatophyta</taxon>
        <taxon>Magnoliopsida</taxon>
        <taxon>Liliopsida</taxon>
        <taxon>Arecaceae</taxon>
        <taxon>Coryphoideae</taxon>
        <taxon>Phoeniceae</taxon>
        <taxon>Phoenix</taxon>
    </lineage>
</organism>
<evidence type="ECO:0000256" key="4">
    <source>
        <dbReference type="ARBA" id="ARBA00022968"/>
    </source>
</evidence>
<dbReference type="PANTHER" id="PTHR32285">
    <property type="entry name" value="PROTEIN TRICHOME BIREFRINGENCE-LIKE 9-RELATED"/>
    <property type="match status" value="1"/>
</dbReference>
<keyword evidence="4" id="KW-0735">Signal-anchor</keyword>
<dbReference type="PANTHER" id="PTHR32285:SF370">
    <property type="entry name" value="XYLAN O-ACETYLTRANSFERASE 9-RELATED"/>
    <property type="match status" value="1"/>
</dbReference>
<dbReference type="GeneID" id="103717494"/>
<dbReference type="GO" id="GO:1990538">
    <property type="term" value="F:xylan O-acetyltransferase activity"/>
    <property type="evidence" value="ECO:0007669"/>
    <property type="project" value="UniProtKB-ARBA"/>
</dbReference>
<keyword evidence="6" id="KW-0333">Golgi apparatus</keyword>
<comment type="similarity">
    <text evidence="2">Belongs to the PC-esterase family. TBL subfamily.</text>
</comment>
<dbReference type="OrthoDB" id="1932925at2759"/>
<evidence type="ECO:0000313" key="11">
    <source>
        <dbReference type="Proteomes" id="UP000228380"/>
    </source>
</evidence>
<protein>
    <submittedName>
        <fullName evidence="12">Protein trichome birefringence-like 33 isoform X1</fullName>
    </submittedName>
</protein>
<feature type="domain" description="Trichome birefringence-like C-terminal" evidence="9">
    <location>
        <begin position="133"/>
        <end position="421"/>
    </location>
</feature>
<accession>A0A8B9A0Z5</accession>
<dbReference type="InterPro" id="IPR026057">
    <property type="entry name" value="TBL_C"/>
</dbReference>
<feature type="transmembrane region" description="Helical" evidence="8">
    <location>
        <begin position="12"/>
        <end position="36"/>
    </location>
</feature>
<dbReference type="InterPro" id="IPR025846">
    <property type="entry name" value="TBL_N"/>
</dbReference>
<keyword evidence="11" id="KW-1185">Reference proteome</keyword>
<evidence type="ECO:0000256" key="6">
    <source>
        <dbReference type="ARBA" id="ARBA00023034"/>
    </source>
</evidence>
<proteinExistence type="inferred from homology"/>